<evidence type="ECO:0000256" key="1">
    <source>
        <dbReference type="SAM" id="MobiDB-lite"/>
    </source>
</evidence>
<dbReference type="AlphaFoldDB" id="A0AAI9UQ25"/>
<protein>
    <submittedName>
        <fullName evidence="2">Uncharacterized protein</fullName>
    </submittedName>
</protein>
<dbReference type="PANTHER" id="PTHR35394">
    <property type="entry name" value="DUF3176 DOMAIN-CONTAINING PROTEIN"/>
    <property type="match status" value="1"/>
</dbReference>
<dbReference type="PANTHER" id="PTHR35394:SF5">
    <property type="entry name" value="DUF3176 DOMAIN-CONTAINING PROTEIN"/>
    <property type="match status" value="1"/>
</dbReference>
<evidence type="ECO:0000313" key="3">
    <source>
        <dbReference type="Proteomes" id="UP001239795"/>
    </source>
</evidence>
<proteinExistence type="predicted"/>
<feature type="compositionally biased region" description="Polar residues" evidence="1">
    <location>
        <begin position="32"/>
        <end position="41"/>
    </location>
</feature>
<comment type="caution">
    <text evidence="2">The sequence shown here is derived from an EMBL/GenBank/DDBJ whole genome shotgun (WGS) entry which is preliminary data.</text>
</comment>
<sequence>MVDSLSSSAMYSPILPSLRRAPIASNEESNDSIELSPQRPSTPVEEECGYSFQETRDMSMNDEHRAFLAPNMVDISDQETLHPTSVSEVSSVDSEEELPKQLTLKLAENEVPNHEQPNTPPNSGLSVEWIWSVWWLISINSLIAVFTAVFKAALILPVAEGLGQLKWNWFDRSQTLGDLVLFDNASRGPWGYLAGLGAFITVAALAIDAFSQATINLGSCNITAEFGIAEVSRTNNYSGNPQQRDSSLDAAPITSNQKMRKAINKGLVDPPKAGELINFACTSRNCTFTQDGGGGYFSSLGICYSCKDITDKAVFQLFTNKSTPASNVSTWYLPWSKNKTDERILQGEGGGTLLTMASTPSQAYNNSSPPIYSFDILSLTSFKCDSCGPGNSPMNRKPLAAQCRIDPCVKNYQATVTDGIYAEKVEGGEQLLKRRPATLGESRNENSFSLLTESVWIDGTEKKCKEVDERASNSVRVGFKDEIFREIYDNSPEISHSEKLTWKRYPRECVWVVDRSSWQGMRETMTDFLSGKMTTQEAESYQWVQGSV</sequence>
<evidence type="ECO:0000313" key="2">
    <source>
        <dbReference type="EMBL" id="KAK1461499.1"/>
    </source>
</evidence>
<dbReference type="EMBL" id="MLGG01000010">
    <property type="protein sequence ID" value="KAK1461499.1"/>
    <property type="molecule type" value="Genomic_DNA"/>
</dbReference>
<feature type="region of interest" description="Disordered" evidence="1">
    <location>
        <begin position="25"/>
        <end position="47"/>
    </location>
</feature>
<gene>
    <name evidence="2" type="ORF">CMEL01_14453</name>
</gene>
<name>A0AAI9UQ25_9PEZI</name>
<reference evidence="2 3" key="1">
    <citation type="submission" date="2016-10" db="EMBL/GenBank/DDBJ databases">
        <title>The genome sequence of Colletotrichum fioriniae PJ7.</title>
        <authorList>
            <person name="Baroncelli R."/>
        </authorList>
    </citation>
    <scope>NUCLEOTIDE SEQUENCE [LARGE SCALE GENOMIC DNA]</scope>
    <source>
        <strain evidence="2">Col 31</strain>
    </source>
</reference>
<dbReference type="Proteomes" id="UP001239795">
    <property type="component" value="Unassembled WGS sequence"/>
</dbReference>
<organism evidence="2 3">
    <name type="scientific">Colletotrichum melonis</name>
    <dbReference type="NCBI Taxonomy" id="1209925"/>
    <lineage>
        <taxon>Eukaryota</taxon>
        <taxon>Fungi</taxon>
        <taxon>Dikarya</taxon>
        <taxon>Ascomycota</taxon>
        <taxon>Pezizomycotina</taxon>
        <taxon>Sordariomycetes</taxon>
        <taxon>Hypocreomycetidae</taxon>
        <taxon>Glomerellales</taxon>
        <taxon>Glomerellaceae</taxon>
        <taxon>Colletotrichum</taxon>
        <taxon>Colletotrichum acutatum species complex</taxon>
    </lineage>
</organism>
<dbReference type="InterPro" id="IPR021514">
    <property type="entry name" value="DUF3176"/>
</dbReference>
<keyword evidence="3" id="KW-1185">Reference proteome</keyword>
<dbReference type="Pfam" id="PF11374">
    <property type="entry name" value="DUF3176"/>
    <property type="match status" value="1"/>
</dbReference>
<accession>A0AAI9UQ25</accession>